<dbReference type="Proteomes" id="UP001205748">
    <property type="component" value="Unassembled WGS sequence"/>
</dbReference>
<feature type="compositionally biased region" description="Basic and acidic residues" evidence="1">
    <location>
        <begin position="542"/>
        <end position="553"/>
    </location>
</feature>
<dbReference type="InterPro" id="IPR008930">
    <property type="entry name" value="Terpenoid_cyclase/PrenylTrfase"/>
</dbReference>
<proteinExistence type="predicted"/>
<sequence length="644" mass="71710">MKLCKSWLKKSISLLVVLMMMISILAPSFVFASEGTGEIIEENETPMEGLEEENLEETEEPLTSTPIEEMEIKEEESTPSPIDEEKSLEETSEVKAIKEQETVSLFSENSTEDNEEPSTPSLEEALKKTVDYYKANPPQSPSGAWETYVGLWGAGENLNNTPWPEQAWVSTDPDLKANTTSNDYIYYGYSLLALGKDPSTIWGRNLFAELSTQQNDSGLFSTPGKHIFAMLLLDAGEKLGADVGMWNQENKEKALNSLLSQQKSDGTFSPFSKPDYVGWALIVLSQYRDYPRVNASIDKALAYLHSIQDDNGSFPDTGGWGAGENANSQACVIQGLVAVGEDLLSPQSPWIKNGNTALDALLAFQKEDGSFKWSKQSDGAIGMSTKQALVALVDLQSGESTWNRIGKEMYLPSVGEKDVEELIAQINAFPSLSSLSLKDKVQVMGAYNRYLQLPEYYQNQVTNKDILLASREKIVKTENLIQSIEEAIWNLPGDIEDITLEHKEAILAIMKDYESLSPEDREYVQHYAEVLDAKNKIDELEEQKAKEEEKKDQEDQEDTEIPKTEGKNPSPENPKPQDKGEIEESENKSPILAGSDNNQGNTKGNNPKTGDQYLFLPLLLFISSLGTTSYLVFQKKNALSQDRH</sequence>
<evidence type="ECO:0000313" key="4">
    <source>
        <dbReference type="EMBL" id="MCR1898228.1"/>
    </source>
</evidence>
<feature type="compositionally biased region" description="Basic and acidic residues" evidence="1">
    <location>
        <begin position="83"/>
        <end position="101"/>
    </location>
</feature>
<dbReference type="RefSeq" id="WP_257529704.1">
    <property type="nucleotide sequence ID" value="NZ_JANKAS010000003.1"/>
</dbReference>
<feature type="transmembrane region" description="Helical" evidence="2">
    <location>
        <begin position="613"/>
        <end position="633"/>
    </location>
</feature>
<feature type="compositionally biased region" description="Basic and acidic residues" evidence="1">
    <location>
        <begin position="575"/>
        <end position="587"/>
    </location>
</feature>
<keyword evidence="2" id="KW-0472">Membrane</keyword>
<dbReference type="AlphaFoldDB" id="A0AAE3HFL0"/>
<comment type="caution">
    <text evidence="4">The sequence shown here is derived from an EMBL/GenBank/DDBJ whole genome shotgun (WGS) entry which is preliminary data.</text>
</comment>
<dbReference type="EMBL" id="JANKAS010000003">
    <property type="protein sequence ID" value="MCR1898228.1"/>
    <property type="molecule type" value="Genomic_DNA"/>
</dbReference>
<evidence type="ECO:0000256" key="3">
    <source>
        <dbReference type="SAM" id="SignalP"/>
    </source>
</evidence>
<reference evidence="4" key="1">
    <citation type="submission" date="2022-07" db="EMBL/GenBank/DDBJ databases">
        <title>Enhanced cultured diversity of the mouse gut microbiota enables custom-made synthetic communities.</title>
        <authorList>
            <person name="Afrizal A."/>
        </authorList>
    </citation>
    <scope>NUCLEOTIDE SEQUENCE</scope>
    <source>
        <strain evidence="4">DSM 28593</strain>
    </source>
</reference>
<organism evidence="4 5">
    <name type="scientific">Irregularibacter muris</name>
    <dbReference type="NCBI Taxonomy" id="1796619"/>
    <lineage>
        <taxon>Bacteria</taxon>
        <taxon>Bacillati</taxon>
        <taxon>Bacillota</taxon>
        <taxon>Clostridia</taxon>
        <taxon>Eubacteriales</taxon>
        <taxon>Eubacteriaceae</taxon>
        <taxon>Irregularibacter</taxon>
    </lineage>
</organism>
<dbReference type="CDD" id="cd00688">
    <property type="entry name" value="ISOPREN_C2_like"/>
    <property type="match status" value="1"/>
</dbReference>
<gene>
    <name evidence="4" type="ORF">NSA47_04400</name>
</gene>
<feature type="compositionally biased region" description="Acidic residues" evidence="1">
    <location>
        <begin position="46"/>
        <end position="60"/>
    </location>
</feature>
<accession>A0AAE3HFL0</accession>
<dbReference type="SUPFAM" id="SSF48239">
    <property type="entry name" value="Terpenoid cyclases/Protein prenyltransferases"/>
    <property type="match status" value="2"/>
</dbReference>
<feature type="signal peptide" evidence="3">
    <location>
        <begin position="1"/>
        <end position="32"/>
    </location>
</feature>
<name>A0AAE3HFL0_9FIRM</name>
<keyword evidence="3" id="KW-0732">Signal</keyword>
<protein>
    <submittedName>
        <fullName evidence="4">Terpene cyclase/mutase family protein</fullName>
    </submittedName>
</protein>
<keyword evidence="5" id="KW-1185">Reference proteome</keyword>
<keyword evidence="2" id="KW-0812">Transmembrane</keyword>
<evidence type="ECO:0000256" key="1">
    <source>
        <dbReference type="SAM" id="MobiDB-lite"/>
    </source>
</evidence>
<feature type="chain" id="PRO_5042290321" evidence="3">
    <location>
        <begin position="33"/>
        <end position="644"/>
    </location>
</feature>
<feature type="compositionally biased region" description="Polar residues" evidence="1">
    <location>
        <begin position="595"/>
        <end position="608"/>
    </location>
</feature>
<keyword evidence="2" id="KW-1133">Transmembrane helix</keyword>
<evidence type="ECO:0000313" key="5">
    <source>
        <dbReference type="Proteomes" id="UP001205748"/>
    </source>
</evidence>
<feature type="region of interest" description="Disordered" evidence="1">
    <location>
        <begin position="542"/>
        <end position="608"/>
    </location>
</feature>
<feature type="region of interest" description="Disordered" evidence="1">
    <location>
        <begin position="46"/>
        <end position="121"/>
    </location>
</feature>
<evidence type="ECO:0000256" key="2">
    <source>
        <dbReference type="SAM" id="Phobius"/>
    </source>
</evidence>
<dbReference type="Gene3D" id="1.50.10.20">
    <property type="match status" value="1"/>
</dbReference>